<name>A0A922T7G5_9HYPH</name>
<feature type="region of interest" description="Disordered" evidence="1">
    <location>
        <begin position="31"/>
        <end position="59"/>
    </location>
</feature>
<keyword evidence="3" id="KW-1185">Reference proteome</keyword>
<dbReference type="AlphaFoldDB" id="A0A922T7G5"/>
<dbReference type="EMBL" id="JOKJ01000015">
    <property type="protein sequence ID" value="KEQ06649.1"/>
    <property type="molecule type" value="Genomic_DNA"/>
</dbReference>
<comment type="caution">
    <text evidence="2">The sequence shown here is derived from an EMBL/GenBank/DDBJ whole genome shotgun (WGS) entry which is preliminary data.</text>
</comment>
<sequence>MQDPATDTNSLRELFATVRVMAERHPQAVGALHGPREKGSDPIALQRQRDLDVEGFVAQ</sequence>
<organism evidence="2 3">
    <name type="scientific">Pseudorhizobium pelagicum</name>
    <dbReference type="NCBI Taxonomy" id="1509405"/>
    <lineage>
        <taxon>Bacteria</taxon>
        <taxon>Pseudomonadati</taxon>
        <taxon>Pseudomonadota</taxon>
        <taxon>Alphaproteobacteria</taxon>
        <taxon>Hyphomicrobiales</taxon>
        <taxon>Rhizobiaceae</taxon>
        <taxon>Rhizobium/Agrobacterium group</taxon>
        <taxon>Pseudorhizobium</taxon>
    </lineage>
</organism>
<proteinExistence type="predicted"/>
<evidence type="ECO:0000256" key="1">
    <source>
        <dbReference type="SAM" id="MobiDB-lite"/>
    </source>
</evidence>
<dbReference type="Proteomes" id="UP000052167">
    <property type="component" value="Unassembled WGS sequence"/>
</dbReference>
<reference evidence="2 3" key="1">
    <citation type="submission" date="2014-06" db="EMBL/GenBank/DDBJ databases">
        <title>Rhizobium pelagicum/R2-400B4.</title>
        <authorList>
            <person name="Kimes N.E."/>
            <person name="Lopez-Perez M."/>
        </authorList>
    </citation>
    <scope>NUCLEOTIDE SEQUENCE [LARGE SCALE GENOMIC DNA]</scope>
    <source>
        <strain evidence="2 3">R2-400B4</strain>
    </source>
</reference>
<gene>
    <name evidence="2" type="ORF">GV68_06215</name>
</gene>
<protein>
    <submittedName>
        <fullName evidence="2">Uncharacterized protein</fullName>
    </submittedName>
</protein>
<evidence type="ECO:0000313" key="2">
    <source>
        <dbReference type="EMBL" id="KEQ06649.1"/>
    </source>
</evidence>
<accession>A0A922T7G5</accession>
<evidence type="ECO:0000313" key="3">
    <source>
        <dbReference type="Proteomes" id="UP000052167"/>
    </source>
</evidence>